<keyword evidence="10 11" id="KW-0009">Actin-binding</keyword>
<keyword evidence="18" id="KW-1185">Reference proteome</keyword>
<keyword evidence="5 11" id="KW-0067">ATP-binding</keyword>
<evidence type="ECO:0000256" key="13">
    <source>
        <dbReference type="SAM" id="MobiDB-lite"/>
    </source>
</evidence>
<dbReference type="GO" id="GO:0016459">
    <property type="term" value="C:myosin complex"/>
    <property type="evidence" value="ECO:0007669"/>
    <property type="project" value="UniProtKB-KW"/>
</dbReference>
<dbReference type="FunFam" id="1.10.10.820:FF:000001">
    <property type="entry name" value="Myosin heavy chain"/>
    <property type="match status" value="1"/>
</dbReference>
<dbReference type="Pfam" id="PF00612">
    <property type="entry name" value="IQ"/>
    <property type="match status" value="5"/>
</dbReference>
<dbReference type="CDD" id="cd01380">
    <property type="entry name" value="MYSc_Myo5"/>
    <property type="match status" value="1"/>
</dbReference>
<reference evidence="17" key="2">
    <citation type="submission" date="2025-09" db="UniProtKB">
        <authorList>
            <consortium name="Ensembl"/>
        </authorList>
    </citation>
    <scope>IDENTIFICATION</scope>
</reference>
<dbReference type="FunFam" id="3.30.70.1590:FF:000003">
    <property type="entry name" value="Myosin-Va isoform 1"/>
    <property type="match status" value="1"/>
</dbReference>
<dbReference type="Pfam" id="PF25966">
    <property type="entry name" value="Myo5a"/>
    <property type="match status" value="1"/>
</dbReference>
<dbReference type="Gene3D" id="1.20.120.720">
    <property type="entry name" value="Myosin VI head, motor domain, U50 subdomain"/>
    <property type="match status" value="1"/>
</dbReference>
<dbReference type="Gene3D" id="1.20.5.190">
    <property type="match status" value="3"/>
</dbReference>
<dbReference type="CDD" id="cd23767">
    <property type="entry name" value="IQCD"/>
    <property type="match status" value="1"/>
</dbReference>
<dbReference type="GO" id="GO:0005516">
    <property type="term" value="F:calmodulin binding"/>
    <property type="evidence" value="ECO:0007669"/>
    <property type="project" value="UniProtKB-KW"/>
</dbReference>
<feature type="region of interest" description="Disordered" evidence="13">
    <location>
        <begin position="639"/>
        <end position="672"/>
    </location>
</feature>
<dbReference type="SMART" id="SM00242">
    <property type="entry name" value="MYSc"/>
    <property type="match status" value="1"/>
</dbReference>
<dbReference type="PRINTS" id="PR00193">
    <property type="entry name" value="MYOSINHEAVY"/>
</dbReference>
<dbReference type="InterPro" id="IPR058662">
    <property type="entry name" value="Myo5a/b_dom"/>
</dbReference>
<keyword evidence="7 12" id="KW-0175">Coiled coil</keyword>
<protein>
    <submittedName>
        <fullName evidence="17">Myosin VA</fullName>
    </submittedName>
</protein>
<dbReference type="Gene3D" id="1.10.10.820">
    <property type="match status" value="1"/>
</dbReference>
<feature type="compositionally biased region" description="Polar residues" evidence="13">
    <location>
        <begin position="1"/>
        <end position="12"/>
    </location>
</feature>
<evidence type="ECO:0000313" key="18">
    <source>
        <dbReference type="Proteomes" id="UP000694568"/>
    </source>
</evidence>
<gene>
    <name evidence="17" type="primary">myo5aa</name>
</gene>
<dbReference type="PROSITE" id="PS50096">
    <property type="entry name" value="IQ"/>
    <property type="match status" value="5"/>
</dbReference>
<dbReference type="InterPro" id="IPR004009">
    <property type="entry name" value="SH3_Myosin"/>
</dbReference>
<feature type="region of interest" description="Actin-binding" evidence="11">
    <location>
        <begin position="682"/>
        <end position="704"/>
    </location>
</feature>
<evidence type="ECO:0000256" key="3">
    <source>
        <dbReference type="ARBA" id="ARBA00022737"/>
    </source>
</evidence>
<evidence type="ECO:0000256" key="5">
    <source>
        <dbReference type="ARBA" id="ARBA00022840"/>
    </source>
</evidence>
<keyword evidence="9 11" id="KW-0505">Motor protein</keyword>
<dbReference type="Gene3D" id="3.30.70.1590">
    <property type="match status" value="1"/>
</dbReference>
<keyword evidence="2" id="KW-0597">Phosphoprotein</keyword>
<keyword evidence="8 11" id="KW-0518">Myosin</keyword>
<dbReference type="GeneTree" id="ENSGT00940000155347"/>
<dbReference type="SMART" id="SM01132">
    <property type="entry name" value="DIL"/>
    <property type="match status" value="1"/>
</dbReference>
<feature type="region of interest" description="Disordered" evidence="13">
    <location>
        <begin position="1"/>
        <end position="25"/>
    </location>
</feature>
<evidence type="ECO:0000256" key="8">
    <source>
        <dbReference type="ARBA" id="ARBA00023123"/>
    </source>
</evidence>
<dbReference type="SUPFAM" id="SSF52540">
    <property type="entry name" value="P-loop containing nucleoside triphosphate hydrolases"/>
    <property type="match status" value="2"/>
</dbReference>
<dbReference type="PROSITE" id="PS51456">
    <property type="entry name" value="MYOSIN_MOTOR"/>
    <property type="match status" value="1"/>
</dbReference>
<evidence type="ECO:0000256" key="4">
    <source>
        <dbReference type="ARBA" id="ARBA00022741"/>
    </source>
</evidence>
<dbReference type="GO" id="GO:0005737">
    <property type="term" value="C:cytoplasm"/>
    <property type="evidence" value="ECO:0007669"/>
    <property type="project" value="TreeGrafter"/>
</dbReference>
<dbReference type="InterPro" id="IPR001609">
    <property type="entry name" value="Myosin_head_motor_dom-like"/>
</dbReference>
<feature type="coiled-coil region" evidence="12">
    <location>
        <begin position="954"/>
        <end position="1051"/>
    </location>
</feature>
<dbReference type="InterPro" id="IPR000048">
    <property type="entry name" value="IQ_motif_EF-hand-BS"/>
</dbReference>
<dbReference type="GO" id="GO:0005524">
    <property type="term" value="F:ATP binding"/>
    <property type="evidence" value="ECO:0007669"/>
    <property type="project" value="UniProtKB-UniRule"/>
</dbReference>
<dbReference type="InterPro" id="IPR002710">
    <property type="entry name" value="Dilute_dom"/>
</dbReference>
<dbReference type="GO" id="GO:0007015">
    <property type="term" value="P:actin filament organization"/>
    <property type="evidence" value="ECO:0007669"/>
    <property type="project" value="TreeGrafter"/>
</dbReference>
<feature type="compositionally biased region" description="Low complexity" evidence="13">
    <location>
        <begin position="1131"/>
        <end position="1140"/>
    </location>
</feature>
<feature type="region of interest" description="Disordered" evidence="13">
    <location>
        <begin position="1118"/>
        <end position="1140"/>
    </location>
</feature>
<feature type="compositionally biased region" description="Basic and acidic residues" evidence="13">
    <location>
        <begin position="657"/>
        <end position="667"/>
    </location>
</feature>
<organism evidence="17 18">
    <name type="scientific">Sander lucioperca</name>
    <name type="common">Pike-perch</name>
    <name type="synonym">Perca lucioperca</name>
    <dbReference type="NCBI Taxonomy" id="283035"/>
    <lineage>
        <taxon>Eukaryota</taxon>
        <taxon>Metazoa</taxon>
        <taxon>Chordata</taxon>
        <taxon>Craniata</taxon>
        <taxon>Vertebrata</taxon>
        <taxon>Euteleostomi</taxon>
        <taxon>Actinopterygii</taxon>
        <taxon>Neopterygii</taxon>
        <taxon>Teleostei</taxon>
        <taxon>Neoteleostei</taxon>
        <taxon>Acanthomorphata</taxon>
        <taxon>Eupercaria</taxon>
        <taxon>Perciformes</taxon>
        <taxon>Percoidei</taxon>
        <taxon>Percidae</taxon>
        <taxon>Luciopercinae</taxon>
        <taxon>Sander</taxon>
    </lineage>
</organism>
<dbReference type="FunFam" id="1.20.5.190:FF:000001">
    <property type="entry name" value="unconventional myosin-Va"/>
    <property type="match status" value="1"/>
</dbReference>
<keyword evidence="3" id="KW-0677">Repeat</keyword>
<evidence type="ECO:0000256" key="2">
    <source>
        <dbReference type="ARBA" id="ARBA00022553"/>
    </source>
</evidence>
<evidence type="ECO:0000256" key="9">
    <source>
        <dbReference type="ARBA" id="ARBA00023175"/>
    </source>
</evidence>
<name>A0A8D0AHK0_SANLU</name>
<dbReference type="InterPro" id="IPR027417">
    <property type="entry name" value="P-loop_NTPase"/>
</dbReference>
<evidence type="ECO:0000256" key="7">
    <source>
        <dbReference type="ARBA" id="ARBA00023054"/>
    </source>
</evidence>
<feature type="compositionally biased region" description="Basic and acidic residues" evidence="13">
    <location>
        <begin position="16"/>
        <end position="25"/>
    </location>
</feature>
<feature type="domain" description="Myosin N-terminal SH3-like" evidence="16">
    <location>
        <begin position="49"/>
        <end position="101"/>
    </location>
</feature>
<evidence type="ECO:0000259" key="14">
    <source>
        <dbReference type="PROSITE" id="PS51126"/>
    </source>
</evidence>
<feature type="coiled-coil region" evidence="12">
    <location>
        <begin position="1331"/>
        <end position="1413"/>
    </location>
</feature>
<accession>A0A8D0AHK0</accession>
<dbReference type="PANTHER" id="PTHR13140:SF273">
    <property type="entry name" value="UNCONVENTIONAL MYOSIN-VA"/>
    <property type="match status" value="1"/>
</dbReference>
<evidence type="ECO:0000256" key="10">
    <source>
        <dbReference type="ARBA" id="ARBA00023203"/>
    </source>
</evidence>
<feature type="coiled-coil region" evidence="12">
    <location>
        <begin position="1165"/>
        <end position="1273"/>
    </location>
</feature>
<dbReference type="InterPro" id="IPR036103">
    <property type="entry name" value="MYSc_Myo5"/>
</dbReference>
<comment type="similarity">
    <text evidence="1 11">Belongs to the TRAFAC class myosin-kinesin ATPase superfamily. Myosin family.</text>
</comment>
<dbReference type="Ensembl" id="ENSSLUT00000053896.1">
    <property type="protein sequence ID" value="ENSSLUP00000052358.1"/>
    <property type="gene ID" value="ENSSLUG00000016867.1"/>
</dbReference>
<sequence length="1807" mass="208848">MPNASPCFQQVQDKVISPEKSEEAKLKARYPNLGNKPGGSDLLRKRLQKGRARVWIPDAEEVWKSAELTKDFKNGDPSLQLMLEDGTSIEHKLDPKTKNLPYLRNPDILVGENDLTALSYLHEPAVLHNLKVRFIDSKLIYTYCGIVLVAINPYETLGIYGTDIINAYSGQNMGDMDPHIFAVAEEAYKQMARDERNQSIIVSGESGAGKTVSAKYAMRYFATVSGSTSEANVEQKVLASNPIMEAIGNAKTTRNDNSSRFGKYIEIGFDTRYRIIGANMRTYLLEKSRVVFQADEERNYHIFYQLCASSHLPEFNSLKLSNANDFLYTRQGRSPVIHGVDDTKELSTTRNAFTLLGINESYQMGLFQVLAAILHLGNVEIKDKDSDSSLIPPNNRHLTAFCELVGVTYQDMSQWLCHRKLKTATETYIKTLPRLQATNARDALAKHIYAKLFNWIVEHVNKALITNIKQHSFIGVLDIYGFETFEINSFEQFCINYANEKLQQQFNMHVFKLEQEEYMKEQIPWTLIDFYDNQPCINLIEAKMGILDLLDEECKMPKGSDDSWAQKLYNTHLKTCSLFEKPRMSNRAFIIQHFADKVEYQCEGFLEKNKDTVNEDQINVLKASKFDLLVELFQDEEKATSPTGQVPGTGGRTRLSIKPDKGRDKSSKEHKKTVGCQFRNSLQMLMDTLNATTPHYVRCIKPNDYKLAFSFDPKRAVQQLRACGVLETIRISAAGFPSRWTYQEFFSRYRVLMKQKDVLSDKKLTCRNVLEKLVQDQDKYQFGKTKIFFRAGQVAYLEKLRADKLRVACIRIQKTIRCWLARKRYLRKRSAAITIQRFTRGYQARCLAKFMRRTQAATIIQKYQRMYMERKRYRQKQAAALVMQTILRAYMARQKYQELLREHNAVIIQKRVRGWLARRWYKRCLVSLVYLQCCFRRMKARRELKKLKIEARSVEHFKKLNKGMENKIMQLQRRIDEQSKDNRSINEKLVSLETSSTAERERMRGELNRLRGVEEDAKNKGNQVTSLLEQLEKLKKELSSTQKEKKTIEDWAQTYRDEMEKVRRDPHPYLSKMARAIVEKTQQLETDLNEERSRYQNLLTEHLRLEEKYDDLKEAMNVSKPGHRRTDSTHSSNESEYTYNSEYAELEEGSRAAEDVTRGMDTSLTLKLQKRLTELEQEKQSLRNELENREDQFQRARARARGAELEYESLKRQELESENKKLKHDLAEIRRSLLGNAATGAGAPGSPAYKVVLEQLNASCEELEVRKEEVLILRSQLVSQKEAMHHKETMTEPSAYVEDVSKLKDAGELKQAYIGLKDTNRLLEHQLQTQRRGYDSEVESLRGELQNVKEENNRQQQLLAQNLQLPPEARIEASLQHEITRLTNENLDLMEQLEKQDRTIRKLKKQLKVYSKRIGEMGAGQTEGQTSPGQMVDEPIHPVNIPRREKDFQGMLEYKKEDELKLVKNLILELKPRGVAVNLIPGLPAYILFMCLRHADYVNDDQKVRTLLTSTINSIKKILKKRGDDFETVSFWLSNTCRFLHCLKQYSGDEAFMRHNTQRQNEHTLSNFDLAEYRQVISDLAIQIYQQLIKCMENILQPMIVSGMLEHETIQGVSGVKPTGLRKRTSSIADEGTYTLDSILRQLSAFHSTMCQHGTDPELIKQVVKQQFYIIGAVTLNNLLLRKDMCSWSKGMQIRYNVSQLEEWLRDKGLMICGAKETLEPLIQAAQLLQVKKKTDEDAEAICSMCLALTTAQIVKVLNLYTPVNEFEERVSVAFIRTIQVIYSRCINTTLFSGHTSASKTILHIVT</sequence>
<dbReference type="PANTHER" id="PTHR13140">
    <property type="entry name" value="MYOSIN"/>
    <property type="match status" value="1"/>
</dbReference>
<evidence type="ECO:0000256" key="1">
    <source>
        <dbReference type="ARBA" id="ARBA00008314"/>
    </source>
</evidence>
<dbReference type="GO" id="GO:0016020">
    <property type="term" value="C:membrane"/>
    <property type="evidence" value="ECO:0007669"/>
    <property type="project" value="TreeGrafter"/>
</dbReference>
<keyword evidence="6" id="KW-0112">Calmodulin-binding</keyword>
<feature type="domain" description="Myosin motor" evidence="15">
    <location>
        <begin position="110"/>
        <end position="802"/>
    </location>
</feature>
<evidence type="ECO:0000256" key="12">
    <source>
        <dbReference type="SAM" id="Coils"/>
    </source>
</evidence>
<dbReference type="Pfam" id="PF00063">
    <property type="entry name" value="Myosin_head"/>
    <property type="match status" value="1"/>
</dbReference>
<evidence type="ECO:0000256" key="6">
    <source>
        <dbReference type="ARBA" id="ARBA00022860"/>
    </source>
</evidence>
<dbReference type="Proteomes" id="UP000694568">
    <property type="component" value="Unplaced"/>
</dbReference>
<keyword evidence="4 11" id="KW-0547">Nucleotide-binding</keyword>
<dbReference type="GO" id="GO:0051015">
    <property type="term" value="F:actin filament binding"/>
    <property type="evidence" value="ECO:0007669"/>
    <property type="project" value="TreeGrafter"/>
</dbReference>
<dbReference type="GO" id="GO:0000146">
    <property type="term" value="F:microfilament motor activity"/>
    <property type="evidence" value="ECO:0007669"/>
    <property type="project" value="TreeGrafter"/>
</dbReference>
<evidence type="ECO:0000259" key="16">
    <source>
        <dbReference type="PROSITE" id="PS51844"/>
    </source>
</evidence>
<proteinExistence type="inferred from homology"/>
<feature type="coiled-coil region" evidence="12">
    <location>
        <begin position="1081"/>
        <end position="1115"/>
    </location>
</feature>
<dbReference type="PROSITE" id="PS51844">
    <property type="entry name" value="SH3_LIKE"/>
    <property type="match status" value="1"/>
</dbReference>
<dbReference type="Gene3D" id="1.20.58.530">
    <property type="match status" value="1"/>
</dbReference>
<evidence type="ECO:0000259" key="15">
    <source>
        <dbReference type="PROSITE" id="PS51456"/>
    </source>
</evidence>
<reference evidence="17" key="1">
    <citation type="submission" date="2025-08" db="UniProtKB">
        <authorList>
            <consortium name="Ensembl"/>
        </authorList>
    </citation>
    <scope>IDENTIFICATION</scope>
</reference>
<feature type="domain" description="Dilute" evidence="14">
    <location>
        <begin position="1509"/>
        <end position="1785"/>
    </location>
</feature>
<evidence type="ECO:0000313" key="17">
    <source>
        <dbReference type="Ensembl" id="ENSSLUP00000052358.1"/>
    </source>
</evidence>
<dbReference type="InterPro" id="IPR036961">
    <property type="entry name" value="Kinesin_motor_dom_sf"/>
</dbReference>
<dbReference type="Gene3D" id="3.40.850.10">
    <property type="entry name" value="Kinesin motor domain"/>
    <property type="match status" value="1"/>
</dbReference>
<feature type="binding site" evidence="11">
    <location>
        <begin position="204"/>
        <end position="211"/>
    </location>
    <ligand>
        <name>ATP</name>
        <dbReference type="ChEBI" id="CHEBI:30616"/>
    </ligand>
</feature>
<dbReference type="SMART" id="SM00015">
    <property type="entry name" value="IQ"/>
    <property type="match status" value="6"/>
</dbReference>
<dbReference type="PROSITE" id="PS51126">
    <property type="entry name" value="DILUTE"/>
    <property type="match status" value="1"/>
</dbReference>
<evidence type="ECO:0000256" key="11">
    <source>
        <dbReference type="PROSITE-ProRule" id="PRU00782"/>
    </source>
</evidence>
<dbReference type="FunFam" id="1.20.58.530:FF:000002">
    <property type="entry name" value="Class V myosin"/>
    <property type="match status" value="1"/>
</dbReference>
<dbReference type="Pfam" id="PF01843">
    <property type="entry name" value="DIL"/>
    <property type="match status" value="1"/>
</dbReference>